<organism evidence="1">
    <name type="scientific">bioreactor metagenome</name>
    <dbReference type="NCBI Taxonomy" id="1076179"/>
    <lineage>
        <taxon>unclassified sequences</taxon>
        <taxon>metagenomes</taxon>
        <taxon>ecological metagenomes</taxon>
    </lineage>
</organism>
<sequence length="45" mass="5503">MYITNENAYNNRWYEALSSPFEKGQGEYLINEIRNIIKTYKERNK</sequence>
<gene>
    <name evidence="1" type="ORF">SDC9_157223</name>
</gene>
<proteinExistence type="predicted"/>
<comment type="caution">
    <text evidence="1">The sequence shown here is derived from an EMBL/GenBank/DDBJ whole genome shotgun (WGS) entry which is preliminary data.</text>
</comment>
<protein>
    <submittedName>
        <fullName evidence="1">Uncharacterized protein</fullName>
    </submittedName>
</protein>
<dbReference type="AlphaFoldDB" id="A0A645F7R6"/>
<name>A0A645F7R6_9ZZZZ</name>
<accession>A0A645F7R6</accession>
<dbReference type="EMBL" id="VSSQ01056064">
    <property type="protein sequence ID" value="MPN09930.1"/>
    <property type="molecule type" value="Genomic_DNA"/>
</dbReference>
<evidence type="ECO:0000313" key="1">
    <source>
        <dbReference type="EMBL" id="MPN09930.1"/>
    </source>
</evidence>
<reference evidence="1" key="1">
    <citation type="submission" date="2019-08" db="EMBL/GenBank/DDBJ databases">
        <authorList>
            <person name="Kucharzyk K."/>
            <person name="Murdoch R.W."/>
            <person name="Higgins S."/>
            <person name="Loffler F."/>
        </authorList>
    </citation>
    <scope>NUCLEOTIDE SEQUENCE</scope>
</reference>